<dbReference type="RefSeq" id="WP_183123462.1">
    <property type="nucleotide sequence ID" value="NZ_JACJHR010000008.1"/>
</dbReference>
<gene>
    <name evidence="1" type="ORF">H5411_08380</name>
</gene>
<evidence type="ECO:0000313" key="1">
    <source>
        <dbReference type="EMBL" id="MBB2499148.1"/>
    </source>
</evidence>
<sequence>MLLWLLLYLVLAYGALAAILALTGQWAAFPQWSAYPGLTAGELLGARLPRERK</sequence>
<accession>A0A8E1VVL5</accession>
<comment type="caution">
    <text evidence="1">The sequence shown here is derived from an EMBL/GenBank/DDBJ whole genome shotgun (WGS) entry which is preliminary data.</text>
</comment>
<protein>
    <submittedName>
        <fullName evidence="1">Uncharacterized protein</fullName>
    </submittedName>
</protein>
<dbReference type="Proteomes" id="UP000550260">
    <property type="component" value="Unassembled WGS sequence"/>
</dbReference>
<evidence type="ECO:0000313" key="2">
    <source>
        <dbReference type="Proteomes" id="UP000550260"/>
    </source>
</evidence>
<reference evidence="1 2" key="1">
    <citation type="submission" date="2020-08" db="EMBL/GenBank/DDBJ databases">
        <title>Amycolatopsis echigonensis JCM 21831.</title>
        <authorList>
            <person name="Tedsree N."/>
            <person name="Kuncharoen N."/>
            <person name="Likhitwitayawuid K."/>
            <person name="Tanasupawat S."/>
        </authorList>
    </citation>
    <scope>NUCLEOTIDE SEQUENCE [LARGE SCALE GENOMIC DNA]</scope>
    <source>
        <strain evidence="1 2">JCM 21831</strain>
    </source>
</reference>
<dbReference type="AlphaFoldDB" id="A0A8E1VVL5"/>
<dbReference type="EMBL" id="JACJHR010000008">
    <property type="protein sequence ID" value="MBB2499148.1"/>
    <property type="molecule type" value="Genomic_DNA"/>
</dbReference>
<name>A0A8E1VVL5_9PSEU</name>
<proteinExistence type="predicted"/>
<organism evidence="1 2">
    <name type="scientific">Amycolatopsis echigonensis</name>
    <dbReference type="NCBI Taxonomy" id="2576905"/>
    <lineage>
        <taxon>Bacteria</taxon>
        <taxon>Bacillati</taxon>
        <taxon>Actinomycetota</taxon>
        <taxon>Actinomycetes</taxon>
        <taxon>Pseudonocardiales</taxon>
        <taxon>Pseudonocardiaceae</taxon>
        <taxon>Amycolatopsis</taxon>
    </lineage>
</organism>